<dbReference type="InterPro" id="IPR039424">
    <property type="entry name" value="SBP_5"/>
</dbReference>
<accession>Q67SR5</accession>
<evidence type="ECO:0000313" key="7">
    <source>
        <dbReference type="Proteomes" id="UP000000417"/>
    </source>
</evidence>
<reference evidence="6 7" key="1">
    <citation type="journal article" date="2004" name="Nucleic Acids Res.">
        <title>Genome sequence of Symbiobacterium thermophilum, an uncultivable bacterium that depends on microbial commensalism.</title>
        <authorList>
            <person name="Ueda K."/>
            <person name="Yamashita A."/>
            <person name="Ishikawa J."/>
            <person name="Shimada M."/>
            <person name="Watsuji T."/>
            <person name="Morimura K."/>
            <person name="Ikeda H."/>
            <person name="Hattori M."/>
            <person name="Beppu T."/>
        </authorList>
    </citation>
    <scope>NUCLEOTIDE SEQUENCE [LARGE SCALE GENOMIC DNA]</scope>
    <source>
        <strain evidence="7">T / IAM 14863</strain>
    </source>
</reference>
<protein>
    <submittedName>
        <fullName evidence="6">Oligopeptide ABC transporter substrate-binding protein</fullName>
    </submittedName>
</protein>
<evidence type="ECO:0000313" key="6">
    <source>
        <dbReference type="EMBL" id="BAD39278.1"/>
    </source>
</evidence>
<dbReference type="Gene3D" id="3.10.105.10">
    <property type="entry name" value="Dipeptide-binding Protein, Domain 3"/>
    <property type="match status" value="1"/>
</dbReference>
<evidence type="ECO:0000256" key="4">
    <source>
        <dbReference type="SAM" id="MobiDB-lite"/>
    </source>
</evidence>
<dbReference type="GO" id="GO:0015833">
    <property type="term" value="P:peptide transport"/>
    <property type="evidence" value="ECO:0007669"/>
    <property type="project" value="TreeGrafter"/>
</dbReference>
<keyword evidence="7" id="KW-1185">Reference proteome</keyword>
<dbReference type="Pfam" id="PF00496">
    <property type="entry name" value="SBP_bac_5"/>
    <property type="match status" value="1"/>
</dbReference>
<gene>
    <name evidence="6" type="ordered locus">STH293</name>
</gene>
<dbReference type="CDD" id="cd08509">
    <property type="entry name" value="PBP2_TmCBP_oligosaccharides_like"/>
    <property type="match status" value="1"/>
</dbReference>
<dbReference type="Gene3D" id="3.40.190.10">
    <property type="entry name" value="Periplasmic binding protein-like II"/>
    <property type="match status" value="1"/>
</dbReference>
<keyword evidence="2" id="KW-0813">Transport</keyword>
<dbReference type="eggNOG" id="COG0747">
    <property type="taxonomic scope" value="Bacteria"/>
</dbReference>
<dbReference type="GO" id="GO:1904680">
    <property type="term" value="F:peptide transmembrane transporter activity"/>
    <property type="evidence" value="ECO:0007669"/>
    <property type="project" value="TreeGrafter"/>
</dbReference>
<dbReference type="AlphaFoldDB" id="Q67SR5"/>
<sequence>MLVTACSSGSGANSSTKPTTLKLTGEKDTSKTLTTFVTFEPPPGFHGNPYAETAGPNWSLQPLLYEPLCDYSPLPEREYRPAALESYEVDGKTLTMKLRSDLKWSDGSPVTVDDLMTMLYLEAGRSTLWQVMESAEKVDDSTVRVQFINESPLNLNLLLPNFIMAPTKIYGQWADELKAYVEKYRVWDEANNRYKFDTAGDDVLANITAEINNYKPDAINAALYSGPYVLKGMTSAEAIFEKNPYYYMDIDIQKVRAVRTQNSEAFAAAVQEQTFTVENGGMSPELTAQVEKKFEATLRTIYTPQLSQIGYLFNVQKYPFNIPEVRKAFAYMMDRDTLLKLAEPGSFNSDVHGSGLLPSLIPTYTNEGFMDTLPDYSYNPTKAEELLTSIGWKKVNGKWANEKGKPVKIEIVTVGTWPSLMYPSEALSTMLQEAGWEVEFKPMESANVLDYMSKGEHQVACYFVPGMSTYAHPWEVYQQTYLGAYATRMNFPALKAGEDRVITAPSTGKQYNVTQILAKLYQSTDEKEIKELTQELATVTSDYLPFIGLIEKTAPLRIYDTKLSVADGEIGQSQISFYWYGNLNNMLMKQLRAGELYFVK</sequence>
<evidence type="ECO:0000256" key="2">
    <source>
        <dbReference type="ARBA" id="ARBA00022448"/>
    </source>
</evidence>
<dbReference type="EMBL" id="AP006840">
    <property type="protein sequence ID" value="BAD39278.1"/>
    <property type="molecule type" value="Genomic_DNA"/>
</dbReference>
<dbReference type="HOGENOM" id="CLU_453970_0_0_9"/>
<dbReference type="KEGG" id="sth:STH293"/>
<organism evidence="6 7">
    <name type="scientific">Symbiobacterium thermophilum (strain DSM 24528 / JCM 14929 / IAM 14863 / T)</name>
    <dbReference type="NCBI Taxonomy" id="292459"/>
    <lineage>
        <taxon>Bacteria</taxon>
        <taxon>Bacillati</taxon>
        <taxon>Bacillota</taxon>
        <taxon>Clostridia</taxon>
        <taxon>Eubacteriales</taxon>
        <taxon>Symbiobacteriaceae</taxon>
        <taxon>Symbiobacterium</taxon>
    </lineage>
</organism>
<dbReference type="STRING" id="292459.STH293"/>
<dbReference type="PANTHER" id="PTHR30290:SF9">
    <property type="entry name" value="OLIGOPEPTIDE-BINDING PROTEIN APPA"/>
    <property type="match status" value="1"/>
</dbReference>
<evidence type="ECO:0000256" key="3">
    <source>
        <dbReference type="ARBA" id="ARBA00022729"/>
    </source>
</evidence>
<feature type="compositionally biased region" description="Polar residues" evidence="4">
    <location>
        <begin position="1"/>
        <end position="22"/>
    </location>
</feature>
<dbReference type="SUPFAM" id="SSF53850">
    <property type="entry name" value="Periplasmic binding protein-like II"/>
    <property type="match status" value="1"/>
</dbReference>
<proteinExistence type="inferred from homology"/>
<feature type="region of interest" description="Disordered" evidence="4">
    <location>
        <begin position="1"/>
        <end position="26"/>
    </location>
</feature>
<feature type="domain" description="Solute-binding protein family 5" evidence="5">
    <location>
        <begin position="79"/>
        <end position="476"/>
    </location>
</feature>
<comment type="similarity">
    <text evidence="1">Belongs to the bacterial solute-binding protein 5 family.</text>
</comment>
<evidence type="ECO:0000256" key="1">
    <source>
        <dbReference type="ARBA" id="ARBA00005695"/>
    </source>
</evidence>
<dbReference type="Proteomes" id="UP000000417">
    <property type="component" value="Chromosome"/>
</dbReference>
<keyword evidence="3" id="KW-0732">Signal</keyword>
<evidence type="ECO:0000259" key="5">
    <source>
        <dbReference type="Pfam" id="PF00496"/>
    </source>
</evidence>
<name>Q67SR5_SYMTH</name>
<dbReference type="PANTHER" id="PTHR30290">
    <property type="entry name" value="PERIPLASMIC BINDING COMPONENT OF ABC TRANSPORTER"/>
    <property type="match status" value="1"/>
</dbReference>
<dbReference type="InterPro" id="IPR000914">
    <property type="entry name" value="SBP_5_dom"/>
</dbReference>